<feature type="region of interest" description="Disordered" evidence="1">
    <location>
        <begin position="129"/>
        <end position="154"/>
    </location>
</feature>
<keyword evidence="4" id="KW-1185">Reference proteome</keyword>
<gene>
    <name evidence="3" type="ORF">DILT_LOCUS5143</name>
</gene>
<feature type="domain" description="G protein-regulated inducer of neurite outgrowth C-terminal" evidence="2">
    <location>
        <begin position="262"/>
        <end position="362"/>
    </location>
</feature>
<dbReference type="Proteomes" id="UP000281553">
    <property type="component" value="Unassembled WGS sequence"/>
</dbReference>
<name>A0A3P7NLQ4_DIBLA</name>
<sequence length="480" mass="53265">MHSKVQSQRNFEENEPESRYVSSGKRCSIQRRCLSLAAGEQILQQNASRRLYRQASVDETSEDVVGSCKYQPNTTASSAVMAKLRNFRRQLYIHVLESAALSNDLSRALPRDTVCDLYFGDLGTTSPRPSTTVQPFHQSVLRKTSKSINDPTDSVRKQMSGAICGNSPIHKIRACASRKCHSHTQSDQFSITSLASGPCEGKRAMRSVSVCDNKCLSRIETTPSSVASSRPKSFSDDAYIQKCIKKQYTCVEDKSKSVRTFLGEMQEEPEALVSSNAPTCHQRHHQKKKSHSKFREIEYDEGGRTCEVYGAEQDASALGKAIEAHLEHLMQKTQDKQKACNSLDNLNPDERTSGQSSPAQLPCKEQLSGRRTNQKRVAFQKRAVSHAQHAGNVSQSDEDEHIEHHGHKGKMLSRINRLLHRSFASTSKDHTVPSDLQTFSPIDGVRPKDEIGSVPMKCTLSSVPPATASNTDKILVFASS</sequence>
<feature type="region of interest" description="Disordered" evidence="1">
    <location>
        <begin position="273"/>
        <end position="293"/>
    </location>
</feature>
<evidence type="ECO:0000313" key="3">
    <source>
        <dbReference type="EMBL" id="VDN09312.1"/>
    </source>
</evidence>
<accession>A0A3P7NLQ4</accession>
<proteinExistence type="predicted"/>
<dbReference type="Pfam" id="PF15235">
    <property type="entry name" value="GRIN_C"/>
    <property type="match status" value="1"/>
</dbReference>
<feature type="compositionally biased region" description="Basic residues" evidence="1">
    <location>
        <begin position="281"/>
        <end position="292"/>
    </location>
</feature>
<dbReference type="InterPro" id="IPR032745">
    <property type="entry name" value="GRIN_C"/>
</dbReference>
<protein>
    <recommendedName>
        <fullName evidence="2">G protein-regulated inducer of neurite outgrowth C-terminal domain-containing protein</fullName>
    </recommendedName>
</protein>
<feature type="region of interest" description="Disordered" evidence="1">
    <location>
        <begin position="336"/>
        <end position="373"/>
    </location>
</feature>
<dbReference type="OrthoDB" id="10049175at2759"/>
<evidence type="ECO:0000313" key="4">
    <source>
        <dbReference type="Proteomes" id="UP000281553"/>
    </source>
</evidence>
<dbReference type="EMBL" id="UYRU01046779">
    <property type="protein sequence ID" value="VDN09312.1"/>
    <property type="molecule type" value="Genomic_DNA"/>
</dbReference>
<evidence type="ECO:0000259" key="2">
    <source>
        <dbReference type="Pfam" id="PF15235"/>
    </source>
</evidence>
<evidence type="ECO:0000256" key="1">
    <source>
        <dbReference type="SAM" id="MobiDB-lite"/>
    </source>
</evidence>
<reference evidence="3 4" key="1">
    <citation type="submission" date="2018-11" db="EMBL/GenBank/DDBJ databases">
        <authorList>
            <consortium name="Pathogen Informatics"/>
        </authorList>
    </citation>
    <scope>NUCLEOTIDE SEQUENCE [LARGE SCALE GENOMIC DNA]</scope>
</reference>
<organism evidence="3 4">
    <name type="scientific">Dibothriocephalus latus</name>
    <name type="common">Fish tapeworm</name>
    <name type="synonym">Diphyllobothrium latum</name>
    <dbReference type="NCBI Taxonomy" id="60516"/>
    <lineage>
        <taxon>Eukaryota</taxon>
        <taxon>Metazoa</taxon>
        <taxon>Spiralia</taxon>
        <taxon>Lophotrochozoa</taxon>
        <taxon>Platyhelminthes</taxon>
        <taxon>Cestoda</taxon>
        <taxon>Eucestoda</taxon>
        <taxon>Diphyllobothriidea</taxon>
        <taxon>Diphyllobothriidae</taxon>
        <taxon>Dibothriocephalus</taxon>
    </lineage>
</organism>
<dbReference type="AlphaFoldDB" id="A0A3P7NLQ4"/>